<proteinExistence type="predicted"/>
<dbReference type="EMBL" id="JAAXOS010000024">
    <property type="protein sequence ID" value="NKY31015.1"/>
    <property type="molecule type" value="Genomic_DNA"/>
</dbReference>
<dbReference type="PANTHER" id="PTHR33221">
    <property type="entry name" value="WINGED HELIX-TURN-HELIX TRANSCRIPTIONAL REGULATOR, RRF2 FAMILY"/>
    <property type="match status" value="1"/>
</dbReference>
<evidence type="ECO:0000256" key="1">
    <source>
        <dbReference type="ARBA" id="ARBA00023125"/>
    </source>
</evidence>
<sequence>MQLSHFTDIGLRTIMRLAVEDEKNSRVTTKLIARQVGASEKHVAKAVSRLVELGLVQAHRGRSGGLFITAAGRGASVGELIRELEGDRDVVQCGEPNPYPLLGACRLRRILGDAKKAFYAELDRYSIEELVTSSTTGLLHLLVRPTADVSPEMKEVS</sequence>
<reference evidence="3 4" key="1">
    <citation type="submission" date="2020-04" db="EMBL/GenBank/DDBJ databases">
        <title>MicrobeNet Type strains.</title>
        <authorList>
            <person name="Nicholson A.C."/>
        </authorList>
    </citation>
    <scope>NUCLEOTIDE SEQUENCE [LARGE SCALE GENOMIC DNA]</scope>
    <source>
        <strain evidence="3 4">DSM 44956</strain>
    </source>
</reference>
<dbReference type="GO" id="GO:0003700">
    <property type="term" value="F:DNA-binding transcription factor activity"/>
    <property type="evidence" value="ECO:0007669"/>
    <property type="project" value="TreeGrafter"/>
</dbReference>
<dbReference type="PROSITE" id="PS51197">
    <property type="entry name" value="HTH_RRF2_2"/>
    <property type="match status" value="1"/>
</dbReference>
<gene>
    <name evidence="3" type="ORF">HGB38_33135</name>
</gene>
<name>A0A7X6R6U6_9NOCA</name>
<dbReference type="InterPro" id="IPR036388">
    <property type="entry name" value="WH-like_DNA-bd_sf"/>
</dbReference>
<dbReference type="SUPFAM" id="SSF46785">
    <property type="entry name" value="Winged helix' DNA-binding domain"/>
    <property type="match status" value="1"/>
</dbReference>
<dbReference type="GO" id="GO:0003677">
    <property type="term" value="F:DNA binding"/>
    <property type="evidence" value="ECO:0007669"/>
    <property type="project" value="UniProtKB-KW"/>
</dbReference>
<keyword evidence="1" id="KW-0238">DNA-binding</keyword>
<dbReference type="InterPro" id="IPR036390">
    <property type="entry name" value="WH_DNA-bd_sf"/>
</dbReference>
<dbReference type="AlphaFoldDB" id="A0A7X6R6U6"/>
<protein>
    <submittedName>
        <fullName evidence="3">Transcriptional regulator</fullName>
    </submittedName>
</protein>
<evidence type="ECO:0000256" key="2">
    <source>
        <dbReference type="ARBA" id="ARBA00034078"/>
    </source>
</evidence>
<comment type="cofactor">
    <cofactor evidence="2">
        <name>[2Fe-2S] cluster</name>
        <dbReference type="ChEBI" id="CHEBI:190135"/>
    </cofactor>
</comment>
<keyword evidence="4" id="KW-1185">Reference proteome</keyword>
<comment type="caution">
    <text evidence="3">The sequence shown here is derived from an EMBL/GenBank/DDBJ whole genome shotgun (WGS) entry which is preliminary data.</text>
</comment>
<dbReference type="RefSeq" id="WP_062976130.1">
    <property type="nucleotide sequence ID" value="NZ_JAAXOS010000024.1"/>
</dbReference>
<dbReference type="Pfam" id="PF02082">
    <property type="entry name" value="Rrf2"/>
    <property type="match status" value="1"/>
</dbReference>
<organism evidence="3 4">
    <name type="scientific">Nocardia gamkensis</name>
    <dbReference type="NCBI Taxonomy" id="352869"/>
    <lineage>
        <taxon>Bacteria</taxon>
        <taxon>Bacillati</taxon>
        <taxon>Actinomycetota</taxon>
        <taxon>Actinomycetes</taxon>
        <taxon>Mycobacteriales</taxon>
        <taxon>Nocardiaceae</taxon>
        <taxon>Nocardia</taxon>
    </lineage>
</organism>
<evidence type="ECO:0000313" key="3">
    <source>
        <dbReference type="EMBL" id="NKY31015.1"/>
    </source>
</evidence>
<dbReference type="Proteomes" id="UP000540698">
    <property type="component" value="Unassembled WGS sequence"/>
</dbReference>
<dbReference type="PANTHER" id="PTHR33221:SF4">
    <property type="entry name" value="HTH-TYPE TRANSCRIPTIONAL REPRESSOR NSRR"/>
    <property type="match status" value="1"/>
</dbReference>
<evidence type="ECO:0000313" key="4">
    <source>
        <dbReference type="Proteomes" id="UP000540698"/>
    </source>
</evidence>
<dbReference type="Gene3D" id="1.10.10.10">
    <property type="entry name" value="Winged helix-like DNA-binding domain superfamily/Winged helix DNA-binding domain"/>
    <property type="match status" value="1"/>
</dbReference>
<accession>A0A7X6R6U6</accession>
<dbReference type="GO" id="GO:0005829">
    <property type="term" value="C:cytosol"/>
    <property type="evidence" value="ECO:0007669"/>
    <property type="project" value="TreeGrafter"/>
</dbReference>
<dbReference type="InterPro" id="IPR000944">
    <property type="entry name" value="Tscrpt_reg_Rrf2"/>
</dbReference>